<evidence type="ECO:0000313" key="3">
    <source>
        <dbReference type="EMBL" id="MBP1999434.1"/>
    </source>
</evidence>
<organism evidence="3 4">
    <name type="scientific">Paenibacillus shirakamiensis</name>
    <dbReference type="NCBI Taxonomy" id="1265935"/>
    <lineage>
        <taxon>Bacteria</taxon>
        <taxon>Bacillati</taxon>
        <taxon>Bacillota</taxon>
        <taxon>Bacilli</taxon>
        <taxon>Bacillales</taxon>
        <taxon>Paenibacillaceae</taxon>
        <taxon>Paenibacillus</taxon>
    </lineage>
</organism>
<keyword evidence="2" id="KW-0812">Transmembrane</keyword>
<feature type="compositionally biased region" description="Basic and acidic residues" evidence="1">
    <location>
        <begin position="191"/>
        <end position="200"/>
    </location>
</feature>
<evidence type="ECO:0000256" key="2">
    <source>
        <dbReference type="SAM" id="Phobius"/>
    </source>
</evidence>
<feature type="region of interest" description="Disordered" evidence="1">
    <location>
        <begin position="177"/>
        <end position="200"/>
    </location>
</feature>
<dbReference type="InterPro" id="IPR014245">
    <property type="entry name" value="Spore_III_AF"/>
</dbReference>
<keyword evidence="2" id="KW-1133">Transmembrane helix</keyword>
<reference evidence="3 4" key="1">
    <citation type="submission" date="2021-03" db="EMBL/GenBank/DDBJ databases">
        <title>Genomic Encyclopedia of Type Strains, Phase IV (KMG-IV): sequencing the most valuable type-strain genomes for metagenomic binning, comparative biology and taxonomic classification.</title>
        <authorList>
            <person name="Goeker M."/>
        </authorList>
    </citation>
    <scope>NUCLEOTIDE SEQUENCE [LARGE SCALE GENOMIC DNA]</scope>
    <source>
        <strain evidence="3 4">DSM 26806</strain>
    </source>
</reference>
<name>A0ABS4JCI4_9BACL</name>
<dbReference type="RefSeq" id="WP_209858755.1">
    <property type="nucleotide sequence ID" value="NZ_JAGGLD010000001.1"/>
</dbReference>
<dbReference type="Proteomes" id="UP001519288">
    <property type="component" value="Unassembled WGS sequence"/>
</dbReference>
<keyword evidence="2" id="KW-0472">Membrane</keyword>
<keyword evidence="4" id="KW-1185">Reference proteome</keyword>
<accession>A0ABS4JCI4</accession>
<evidence type="ECO:0000256" key="1">
    <source>
        <dbReference type="SAM" id="MobiDB-lite"/>
    </source>
</evidence>
<evidence type="ECO:0000313" key="4">
    <source>
        <dbReference type="Proteomes" id="UP001519288"/>
    </source>
</evidence>
<dbReference type="NCBIfam" id="TIGR02896">
    <property type="entry name" value="spore_III_AF"/>
    <property type="match status" value="1"/>
</dbReference>
<gene>
    <name evidence="3" type="ORF">J2Z69_000453</name>
</gene>
<sequence length="272" mass="30148">MVWLGGWLKEIIFVVLLAVFVDLLLPNRSFERYVKLVVSLLILLTLLSPVIKLVHGGTSKALETALFQSTDSMLASSADGGSTQQILKQGQELQQKREQDSLEWVGEEVAREMKQQIESQNQVSVDKVEVSLGLRKTDDKKLEHPLNSSMPQPTTDKPVISKVVIYLNGASLEQKSTSLEQNKASSNSIDSKSDAKRNKEEISVPAIKRVEVDVTSVAPVESSKVESEHAPTKQGSEQQASEAIKDHIIEQLINQWGVLQQQIQFVDEAHAK</sequence>
<feature type="transmembrane region" description="Helical" evidence="2">
    <location>
        <begin position="6"/>
        <end position="26"/>
    </location>
</feature>
<protein>
    <submittedName>
        <fullName evidence="3">Stage III sporulation protein AF</fullName>
    </submittedName>
</protein>
<dbReference type="EMBL" id="JAGGLD010000001">
    <property type="protein sequence ID" value="MBP1999434.1"/>
    <property type="molecule type" value="Genomic_DNA"/>
</dbReference>
<proteinExistence type="predicted"/>
<feature type="region of interest" description="Disordered" evidence="1">
    <location>
        <begin position="220"/>
        <end position="242"/>
    </location>
</feature>
<dbReference type="Pfam" id="PF09581">
    <property type="entry name" value="Spore_III_AF"/>
    <property type="match status" value="1"/>
</dbReference>
<comment type="caution">
    <text evidence="3">The sequence shown here is derived from an EMBL/GenBank/DDBJ whole genome shotgun (WGS) entry which is preliminary data.</text>
</comment>
<feature type="transmembrane region" description="Helical" evidence="2">
    <location>
        <begin position="33"/>
        <end position="51"/>
    </location>
</feature>
<feature type="compositionally biased region" description="Polar residues" evidence="1">
    <location>
        <begin position="177"/>
        <end position="190"/>
    </location>
</feature>